<dbReference type="PANTHER" id="PTHR11587">
    <property type="entry name" value="ARGININOSUCCINATE SYNTHASE"/>
    <property type="match status" value="1"/>
</dbReference>
<keyword evidence="6 9" id="KW-0028">Amino-acid biosynthesis</keyword>
<dbReference type="InterPro" id="IPR048267">
    <property type="entry name" value="Arginosuc_syn_N"/>
</dbReference>
<feature type="binding site" evidence="9">
    <location>
        <position position="122"/>
    </location>
    <ligand>
        <name>L-aspartate</name>
        <dbReference type="ChEBI" id="CHEBI:29991"/>
    </ligand>
</feature>
<sequence>MKEKVVLAYSGGLDTSVILKWLEVEKGYDVIAVCVDVGQKEEYSDIWKKALKTGAKKAYIVDVKEEFVKNYLYKGIKAGAIYEDDYLLGTSFARPLIAKKLVEIAKIEGASAIAHGATGKGNDQVRFEAGIKALSPELKIIAPWREWNLKSREDCIEYAKENNISLTVTKKNIYSRDENLWHISHEGGNLEDPWNIHSEDVYKWCVSPEKGQDEVEEISLTFESGLPIKINGISYSPVDLIYKLNEIGSKHGVGIIDIVENRLVGMKSRGVYETPGGTIIYEAHKSLEKLVLDRQTLSFKKQVSQKYADLVYDGLWFSPLKEAIDSFIDSTQENVTGEVKLKLYKGKCTSIATKSMYSLYSEEYVTFGEDEVYNQKDAEGFINLFTLPLKIKAILNNNLNENKTNEIEFDNMYMYDSETLVDFIKEDLDEKMFSKSKAAI</sequence>
<dbReference type="AlphaFoldDB" id="A0AAU9EME3"/>
<dbReference type="Pfam" id="PF20979">
    <property type="entry name" value="Arginosuc_syn_C"/>
    <property type="match status" value="1"/>
</dbReference>
<keyword evidence="8 9" id="KW-0067">ATP-binding</keyword>
<dbReference type="NCBIfam" id="NF001770">
    <property type="entry name" value="PRK00509.1"/>
    <property type="match status" value="1"/>
</dbReference>
<dbReference type="PANTHER" id="PTHR11587:SF2">
    <property type="entry name" value="ARGININOSUCCINATE SYNTHASE"/>
    <property type="match status" value="1"/>
</dbReference>
<dbReference type="GO" id="GO:0006526">
    <property type="term" value="P:L-arginine biosynthetic process"/>
    <property type="evidence" value="ECO:0007669"/>
    <property type="project" value="UniProtKB-UniRule"/>
</dbReference>
<dbReference type="InterPro" id="IPR001518">
    <property type="entry name" value="Arginosuc_synth"/>
</dbReference>
<keyword evidence="4 9" id="KW-0055">Arginine biosynthesis</keyword>
<organism evidence="12 13">
    <name type="scientific">Helicovermis profundi</name>
    <dbReference type="NCBI Taxonomy" id="3065157"/>
    <lineage>
        <taxon>Bacteria</taxon>
        <taxon>Bacillati</taxon>
        <taxon>Bacillota</taxon>
        <taxon>Clostridia</taxon>
        <taxon>Helicovermis</taxon>
    </lineage>
</organism>
<evidence type="ECO:0000313" key="12">
    <source>
        <dbReference type="EMBL" id="BEP28431.1"/>
    </source>
</evidence>
<feature type="binding site" evidence="9">
    <location>
        <position position="123"/>
    </location>
    <ligand>
        <name>L-aspartate</name>
        <dbReference type="ChEBI" id="CHEBI:29991"/>
    </ligand>
</feature>
<feature type="binding site" evidence="9">
    <location>
        <position position="260"/>
    </location>
    <ligand>
        <name>L-citrulline</name>
        <dbReference type="ChEBI" id="CHEBI:57743"/>
    </ligand>
</feature>
<feature type="binding site" evidence="9">
    <location>
        <position position="118"/>
    </location>
    <ligand>
        <name>L-aspartate</name>
        <dbReference type="ChEBI" id="CHEBI:29991"/>
    </ligand>
</feature>
<evidence type="ECO:0000259" key="10">
    <source>
        <dbReference type="Pfam" id="PF00764"/>
    </source>
</evidence>
<evidence type="ECO:0000256" key="2">
    <source>
        <dbReference type="ARBA" id="ARBA00011881"/>
    </source>
</evidence>
<comment type="similarity">
    <text evidence="9">Belongs to the argininosuccinate synthase family. Type 1 subfamily.</text>
</comment>
<feature type="domain" description="Arginosuccinate synthase C-terminal" evidence="11">
    <location>
        <begin position="174"/>
        <end position="391"/>
    </location>
</feature>
<feature type="binding site" evidence="9">
    <location>
        <position position="116"/>
    </location>
    <ligand>
        <name>ATP</name>
        <dbReference type="ChEBI" id="CHEBI:30616"/>
    </ligand>
</feature>
<dbReference type="Gene3D" id="3.90.1260.10">
    <property type="entry name" value="Argininosuccinate synthetase, chain A, domain 2"/>
    <property type="match status" value="1"/>
</dbReference>
<dbReference type="InterPro" id="IPR023434">
    <property type="entry name" value="Arginosuc_synth_type_1_subfam"/>
</dbReference>
<proteinExistence type="inferred from homology"/>
<dbReference type="InterPro" id="IPR048268">
    <property type="entry name" value="Arginosuc_syn_C"/>
</dbReference>
<dbReference type="InterPro" id="IPR018223">
    <property type="entry name" value="Arginosuc_synth_CS"/>
</dbReference>
<evidence type="ECO:0000256" key="9">
    <source>
        <dbReference type="HAMAP-Rule" id="MF_00005"/>
    </source>
</evidence>
<feature type="binding site" evidence="9">
    <location>
        <position position="122"/>
    </location>
    <ligand>
        <name>L-citrulline</name>
        <dbReference type="ChEBI" id="CHEBI:57743"/>
    </ligand>
</feature>
<feature type="binding site" evidence="9">
    <location>
        <position position="91"/>
    </location>
    <ligand>
        <name>L-citrulline</name>
        <dbReference type="ChEBI" id="CHEBI:57743"/>
    </ligand>
</feature>
<dbReference type="Gene3D" id="3.40.50.620">
    <property type="entry name" value="HUPs"/>
    <property type="match status" value="1"/>
</dbReference>
<dbReference type="CDD" id="cd01999">
    <property type="entry name" value="ASS"/>
    <property type="match status" value="1"/>
</dbReference>
<keyword evidence="7 9" id="KW-0547">Nucleotide-binding</keyword>
<accession>A0AAU9EME3</accession>
<dbReference type="EMBL" id="AP028654">
    <property type="protein sequence ID" value="BEP28431.1"/>
    <property type="molecule type" value="Genomic_DNA"/>
</dbReference>
<dbReference type="InterPro" id="IPR024074">
    <property type="entry name" value="AS_cat/multimer_dom_body"/>
</dbReference>
<evidence type="ECO:0000256" key="4">
    <source>
        <dbReference type="ARBA" id="ARBA00022571"/>
    </source>
</evidence>
<evidence type="ECO:0000256" key="5">
    <source>
        <dbReference type="ARBA" id="ARBA00022598"/>
    </source>
</evidence>
<evidence type="ECO:0000259" key="11">
    <source>
        <dbReference type="Pfam" id="PF20979"/>
    </source>
</evidence>
<keyword evidence="5 9" id="KW-0436">Ligase</keyword>
<dbReference type="GO" id="GO:0005524">
    <property type="term" value="F:ATP binding"/>
    <property type="evidence" value="ECO:0007669"/>
    <property type="project" value="UniProtKB-UniRule"/>
</dbReference>
<feature type="binding site" evidence="9">
    <location>
        <position position="184"/>
    </location>
    <ligand>
        <name>L-citrulline</name>
        <dbReference type="ChEBI" id="CHEBI:57743"/>
    </ligand>
</feature>
<keyword evidence="13" id="KW-1185">Reference proteome</keyword>
<feature type="binding site" evidence="9">
    <location>
        <position position="86"/>
    </location>
    <ligand>
        <name>L-citrulline</name>
        <dbReference type="ChEBI" id="CHEBI:57743"/>
    </ligand>
</feature>
<dbReference type="EC" id="6.3.4.5" evidence="3 9"/>
<dbReference type="GO" id="GO:0005737">
    <property type="term" value="C:cytoplasm"/>
    <property type="evidence" value="ECO:0007669"/>
    <property type="project" value="UniProtKB-SubCell"/>
</dbReference>
<dbReference type="NCBIfam" id="TIGR00032">
    <property type="entry name" value="argG"/>
    <property type="match status" value="1"/>
</dbReference>
<comment type="subunit">
    <text evidence="2 9">Homotetramer.</text>
</comment>
<dbReference type="FunFam" id="3.90.1260.10:FF:000007">
    <property type="entry name" value="Argininosuccinate synthase"/>
    <property type="match status" value="1"/>
</dbReference>
<dbReference type="InterPro" id="IPR014729">
    <property type="entry name" value="Rossmann-like_a/b/a_fold"/>
</dbReference>
<feature type="binding site" evidence="9">
    <location>
        <position position="272"/>
    </location>
    <ligand>
        <name>L-citrulline</name>
        <dbReference type="ChEBI" id="CHEBI:57743"/>
    </ligand>
</feature>
<dbReference type="PROSITE" id="PS00564">
    <property type="entry name" value="ARGININOSUCCIN_SYN_1"/>
    <property type="match status" value="1"/>
</dbReference>
<dbReference type="Proteomes" id="UP001321786">
    <property type="component" value="Chromosome"/>
</dbReference>
<feature type="binding site" evidence="9">
    <location>
        <position position="175"/>
    </location>
    <ligand>
        <name>L-citrulline</name>
        <dbReference type="ChEBI" id="CHEBI:57743"/>
    </ligand>
</feature>
<feature type="binding site" evidence="9">
    <location>
        <begin position="8"/>
        <end position="16"/>
    </location>
    <ligand>
        <name>ATP</name>
        <dbReference type="ChEBI" id="CHEBI:30616"/>
    </ligand>
</feature>
<comment type="catalytic activity">
    <reaction evidence="9">
        <text>L-citrulline + L-aspartate + ATP = 2-(N(omega)-L-arginino)succinate + AMP + diphosphate + H(+)</text>
        <dbReference type="Rhea" id="RHEA:10932"/>
        <dbReference type="ChEBI" id="CHEBI:15378"/>
        <dbReference type="ChEBI" id="CHEBI:29991"/>
        <dbReference type="ChEBI" id="CHEBI:30616"/>
        <dbReference type="ChEBI" id="CHEBI:33019"/>
        <dbReference type="ChEBI" id="CHEBI:57472"/>
        <dbReference type="ChEBI" id="CHEBI:57743"/>
        <dbReference type="ChEBI" id="CHEBI:456215"/>
        <dbReference type="EC" id="6.3.4.5"/>
    </reaction>
</comment>
<evidence type="ECO:0000256" key="3">
    <source>
        <dbReference type="ARBA" id="ARBA00012286"/>
    </source>
</evidence>
<dbReference type="SUPFAM" id="SSF69864">
    <property type="entry name" value="Argininosuccinate synthetase, C-terminal domain"/>
    <property type="match status" value="1"/>
</dbReference>
<evidence type="ECO:0000256" key="6">
    <source>
        <dbReference type="ARBA" id="ARBA00022605"/>
    </source>
</evidence>
<evidence type="ECO:0000313" key="13">
    <source>
        <dbReference type="Proteomes" id="UP001321786"/>
    </source>
</evidence>
<dbReference type="KEGG" id="hprf:HLPR_07620"/>
<dbReference type="HAMAP" id="MF_00005">
    <property type="entry name" value="Arg_succ_synth_type1"/>
    <property type="match status" value="1"/>
</dbReference>
<dbReference type="PROSITE" id="PS00565">
    <property type="entry name" value="ARGININOSUCCIN_SYN_2"/>
    <property type="match status" value="1"/>
</dbReference>
<dbReference type="GO" id="GO:0000053">
    <property type="term" value="P:argininosuccinate metabolic process"/>
    <property type="evidence" value="ECO:0007669"/>
    <property type="project" value="TreeGrafter"/>
</dbReference>
<keyword evidence="9" id="KW-0963">Cytoplasm</keyword>
<evidence type="ECO:0000256" key="8">
    <source>
        <dbReference type="ARBA" id="ARBA00022840"/>
    </source>
</evidence>
<dbReference type="GO" id="GO:0004055">
    <property type="term" value="F:argininosuccinate synthase activity"/>
    <property type="evidence" value="ECO:0007669"/>
    <property type="project" value="UniProtKB-UniRule"/>
</dbReference>
<comment type="pathway">
    <text evidence="1 9">Amino-acid biosynthesis; L-arginine biosynthesis; L-arginine from L-ornithine and carbamoyl phosphate: step 2/3.</text>
</comment>
<name>A0AAU9EME3_9FIRM</name>
<protein>
    <recommendedName>
        <fullName evidence="3 9">Argininosuccinate synthase</fullName>
        <ecNumber evidence="3 9">6.3.4.5</ecNumber>
    </recommendedName>
    <alternativeName>
        <fullName evidence="9">Citrulline--aspartate ligase</fullName>
    </alternativeName>
</protein>
<dbReference type="Pfam" id="PF00764">
    <property type="entry name" value="Arginosuc_synth"/>
    <property type="match status" value="1"/>
</dbReference>
<gene>
    <name evidence="9" type="primary">argG</name>
    <name evidence="12" type="ORF">HLPR_07620</name>
</gene>
<evidence type="ECO:0000256" key="7">
    <source>
        <dbReference type="ARBA" id="ARBA00022741"/>
    </source>
</evidence>
<comment type="caution">
    <text evidence="9">Lacks conserved residue(s) required for the propagation of feature annotation.</text>
</comment>
<reference evidence="12 13" key="1">
    <citation type="submission" date="2023-08" db="EMBL/GenBank/DDBJ databases">
        <title>Helicovermis profunda gen. nov., sp. nov., a novel mesophilic, fermentative bacterium within the Bacillota from a deep-sea hydrothermal vent chimney.</title>
        <authorList>
            <person name="Miyazaki U."/>
            <person name="Mizutani D."/>
            <person name="Hashimoto Y."/>
            <person name="Tame A."/>
            <person name="Sawayama S."/>
            <person name="Miyazaki J."/>
            <person name="Takai K."/>
            <person name="Nakagawa S."/>
        </authorList>
    </citation>
    <scope>NUCLEOTIDE SEQUENCE [LARGE SCALE GENOMIC DNA]</scope>
    <source>
        <strain evidence="12 13">S502</strain>
    </source>
</reference>
<dbReference type="SUPFAM" id="SSF52402">
    <property type="entry name" value="Adenine nucleotide alpha hydrolases-like"/>
    <property type="match status" value="1"/>
</dbReference>
<feature type="domain" description="Arginosuccinate synthase-like N-terminal" evidence="10">
    <location>
        <begin position="4"/>
        <end position="164"/>
    </location>
</feature>
<comment type="subcellular location">
    <subcellularLocation>
        <location evidence="9">Cytoplasm</location>
    </subcellularLocation>
</comment>
<feature type="binding site" evidence="9">
    <location>
        <position position="126"/>
    </location>
    <ligand>
        <name>L-citrulline</name>
        <dbReference type="ChEBI" id="CHEBI:57743"/>
    </ligand>
</feature>
<dbReference type="FunFam" id="3.40.50.620:FF:000019">
    <property type="entry name" value="Argininosuccinate synthase"/>
    <property type="match status" value="1"/>
</dbReference>
<dbReference type="GO" id="GO:0000050">
    <property type="term" value="P:urea cycle"/>
    <property type="evidence" value="ECO:0007669"/>
    <property type="project" value="TreeGrafter"/>
</dbReference>
<evidence type="ECO:0000256" key="1">
    <source>
        <dbReference type="ARBA" id="ARBA00004967"/>
    </source>
</evidence>